<proteinExistence type="predicted"/>
<evidence type="ECO:0000313" key="5">
    <source>
        <dbReference type="EMBL" id="WUS61695.1"/>
    </source>
</evidence>
<gene>
    <name evidence="5" type="ORF">OG469_27715</name>
</gene>
<evidence type="ECO:0000256" key="4">
    <source>
        <dbReference type="SAM" id="SignalP"/>
    </source>
</evidence>
<keyword evidence="1" id="KW-0540">Nuclease</keyword>
<evidence type="ECO:0000256" key="2">
    <source>
        <dbReference type="ARBA" id="ARBA00022801"/>
    </source>
</evidence>
<dbReference type="InterPro" id="IPR016191">
    <property type="entry name" value="Ribonuclease/ribotoxin"/>
</dbReference>
<name>A0ABZ1WM29_9ACTN</name>
<evidence type="ECO:0000256" key="1">
    <source>
        <dbReference type="ARBA" id="ARBA00022722"/>
    </source>
</evidence>
<feature type="region of interest" description="Disordered" evidence="3">
    <location>
        <begin position="31"/>
        <end position="67"/>
    </location>
</feature>
<evidence type="ECO:0000256" key="3">
    <source>
        <dbReference type="SAM" id="MobiDB-lite"/>
    </source>
</evidence>
<organism evidence="5 6">
    <name type="scientific">Kitasatospora herbaricolor</name>
    <dbReference type="NCBI Taxonomy" id="68217"/>
    <lineage>
        <taxon>Bacteria</taxon>
        <taxon>Bacillati</taxon>
        <taxon>Actinomycetota</taxon>
        <taxon>Actinomycetes</taxon>
        <taxon>Kitasatosporales</taxon>
        <taxon>Streptomycetaceae</taxon>
        <taxon>Kitasatospora</taxon>
    </lineage>
</organism>
<protein>
    <submittedName>
        <fullName evidence="5">Uncharacterized protein</fullName>
    </submittedName>
</protein>
<sequence>MTSRNRLIAVAVLLVCAIAAAGAYALSAHRDPADAGATPSPPAATGSAPGSPAAGPGSSGAGPAAASWVPADPRIADVCRSRLPTPARSTLALIAAGGPYPYRSDGVVFENRESRLPRQRTGYYHEYTVVTPGSQDRGTRRVVTGAVGEQYWTADHYASFQEIDPRC</sequence>
<evidence type="ECO:0000313" key="6">
    <source>
        <dbReference type="Proteomes" id="UP001432014"/>
    </source>
</evidence>
<dbReference type="Gene3D" id="3.10.450.30">
    <property type="entry name" value="Microbial ribonucleases"/>
    <property type="match status" value="1"/>
</dbReference>
<dbReference type="EMBL" id="CP108482">
    <property type="protein sequence ID" value="WUS61695.1"/>
    <property type="molecule type" value="Genomic_DNA"/>
</dbReference>
<feature type="signal peptide" evidence="4">
    <location>
        <begin position="1"/>
        <end position="25"/>
    </location>
</feature>
<dbReference type="Pfam" id="PF00545">
    <property type="entry name" value="Ribonuclease"/>
    <property type="match status" value="1"/>
</dbReference>
<feature type="compositionally biased region" description="Low complexity" evidence="3">
    <location>
        <begin position="34"/>
        <end position="67"/>
    </location>
</feature>
<reference evidence="5 6" key="1">
    <citation type="submission" date="2022-10" db="EMBL/GenBank/DDBJ databases">
        <title>The complete genomes of actinobacterial strains from the NBC collection.</title>
        <authorList>
            <person name="Joergensen T.S."/>
            <person name="Alvarez Arevalo M."/>
            <person name="Sterndorff E.B."/>
            <person name="Faurdal D."/>
            <person name="Vuksanovic O."/>
            <person name="Mourched A.-S."/>
            <person name="Charusanti P."/>
            <person name="Shaw S."/>
            <person name="Blin K."/>
            <person name="Weber T."/>
        </authorList>
    </citation>
    <scope>NUCLEOTIDE SEQUENCE [LARGE SCALE GENOMIC DNA]</scope>
    <source>
        <strain evidence="5 6">NBC_01247</strain>
    </source>
</reference>
<dbReference type="Proteomes" id="UP001432014">
    <property type="component" value="Chromosome"/>
</dbReference>
<dbReference type="SUPFAM" id="SSF53933">
    <property type="entry name" value="Microbial ribonucleases"/>
    <property type="match status" value="1"/>
</dbReference>
<keyword evidence="2" id="KW-0378">Hydrolase</keyword>
<keyword evidence="4" id="KW-0732">Signal</keyword>
<keyword evidence="6" id="KW-1185">Reference proteome</keyword>
<dbReference type="InterPro" id="IPR000026">
    <property type="entry name" value="N1-like"/>
</dbReference>
<accession>A0ABZ1WM29</accession>
<feature type="chain" id="PRO_5045938468" evidence="4">
    <location>
        <begin position="26"/>
        <end position="167"/>
    </location>
</feature>